<dbReference type="GO" id="GO:0016747">
    <property type="term" value="F:acyltransferase activity, transferring groups other than amino-acyl groups"/>
    <property type="evidence" value="ECO:0007669"/>
    <property type="project" value="TreeGrafter"/>
</dbReference>
<dbReference type="EMBL" id="SZYD01000001">
    <property type="protein sequence ID" value="KAD7478784.1"/>
    <property type="molecule type" value="Genomic_DNA"/>
</dbReference>
<evidence type="ECO:0000313" key="3">
    <source>
        <dbReference type="Proteomes" id="UP000326396"/>
    </source>
</evidence>
<dbReference type="PANTHER" id="PTHR11802:SF318">
    <property type="entry name" value="PEPTIDASE S10, SERINE CARBOXYPEPTIDASE, ALPHA_BETA HYDROLASE FOLD PROTEIN-RELATED"/>
    <property type="match status" value="1"/>
</dbReference>
<dbReference type="Pfam" id="PF00450">
    <property type="entry name" value="Peptidase_S10"/>
    <property type="match status" value="1"/>
</dbReference>
<keyword evidence="3" id="KW-1185">Reference proteome</keyword>
<comment type="similarity">
    <text evidence="1">Belongs to the peptidase S10 family.</text>
</comment>
<name>A0A5N6Q2C3_9ASTR</name>
<accession>A0A5N6Q2C3</accession>
<organism evidence="2 3">
    <name type="scientific">Mikania micrantha</name>
    <name type="common">bitter vine</name>
    <dbReference type="NCBI Taxonomy" id="192012"/>
    <lineage>
        <taxon>Eukaryota</taxon>
        <taxon>Viridiplantae</taxon>
        <taxon>Streptophyta</taxon>
        <taxon>Embryophyta</taxon>
        <taxon>Tracheophyta</taxon>
        <taxon>Spermatophyta</taxon>
        <taxon>Magnoliopsida</taxon>
        <taxon>eudicotyledons</taxon>
        <taxon>Gunneridae</taxon>
        <taxon>Pentapetalae</taxon>
        <taxon>asterids</taxon>
        <taxon>campanulids</taxon>
        <taxon>Asterales</taxon>
        <taxon>Asteraceae</taxon>
        <taxon>Asteroideae</taxon>
        <taxon>Heliantheae alliance</taxon>
        <taxon>Eupatorieae</taxon>
        <taxon>Mikania</taxon>
    </lineage>
</organism>
<evidence type="ECO:0000256" key="1">
    <source>
        <dbReference type="ARBA" id="ARBA00009431"/>
    </source>
</evidence>
<dbReference type="AlphaFoldDB" id="A0A5N6Q2C3"/>
<dbReference type="SUPFAM" id="SSF53474">
    <property type="entry name" value="alpha/beta-Hydrolases"/>
    <property type="match status" value="1"/>
</dbReference>
<dbReference type="GO" id="GO:0006508">
    <property type="term" value="P:proteolysis"/>
    <property type="evidence" value="ECO:0007669"/>
    <property type="project" value="InterPro"/>
</dbReference>
<dbReference type="InterPro" id="IPR029058">
    <property type="entry name" value="AB_hydrolase_fold"/>
</dbReference>
<sequence length="312" mass="35438">MLQHGKDGEVATPFWLHIWFVEHPRFLSNPLYISGISYMGILVPPVALKVYKVDLYQFIGIQGYLIVSPLTDRFIDFNSRLEFAHRVALISDEIYQSTKESCRGNYVYPDPNNNLCLDNLQRFDECTNDINFSNILEPVCDDVNPAPDCTAATKITLDAWANEKEVQEALHVREGTIGVWEKTNETIHYTFGKQDTVCYSYDVFSTVDDHKQLTTRNCQVLIISGDHDLTFPYVGTEKWIKSLDVPMESPWNPWFVDNQVAGYQLTYATTGYSLVYATIKGAGHSVSLNKPKEAAVLLNEWLASRTNNISDS</sequence>
<dbReference type="OrthoDB" id="443318at2759"/>
<dbReference type="PRINTS" id="PR00724">
    <property type="entry name" value="CRBOXYPTASEC"/>
</dbReference>
<dbReference type="Gene3D" id="3.40.50.12670">
    <property type="match status" value="1"/>
</dbReference>
<protein>
    <submittedName>
        <fullName evidence="2">Uncharacterized protein</fullName>
    </submittedName>
</protein>
<reference evidence="2 3" key="1">
    <citation type="submission" date="2019-05" db="EMBL/GenBank/DDBJ databases">
        <title>Mikania micrantha, genome provides insights into the molecular mechanism of rapid growth.</title>
        <authorList>
            <person name="Liu B."/>
        </authorList>
    </citation>
    <scope>NUCLEOTIDE SEQUENCE [LARGE SCALE GENOMIC DNA]</scope>
    <source>
        <strain evidence="2">NLD-2019</strain>
        <tissue evidence="2">Leaf</tissue>
    </source>
</reference>
<gene>
    <name evidence="2" type="ORF">E3N88_01920</name>
</gene>
<dbReference type="GO" id="GO:0004185">
    <property type="term" value="F:serine-type carboxypeptidase activity"/>
    <property type="evidence" value="ECO:0007669"/>
    <property type="project" value="InterPro"/>
</dbReference>
<comment type="caution">
    <text evidence="2">The sequence shown here is derived from an EMBL/GenBank/DDBJ whole genome shotgun (WGS) entry which is preliminary data.</text>
</comment>
<dbReference type="Gene3D" id="3.40.50.1820">
    <property type="entry name" value="alpha/beta hydrolase"/>
    <property type="match status" value="1"/>
</dbReference>
<dbReference type="Proteomes" id="UP000326396">
    <property type="component" value="Linkage Group LG1"/>
</dbReference>
<evidence type="ECO:0000313" key="2">
    <source>
        <dbReference type="EMBL" id="KAD7478784.1"/>
    </source>
</evidence>
<dbReference type="PANTHER" id="PTHR11802">
    <property type="entry name" value="SERINE PROTEASE FAMILY S10 SERINE CARBOXYPEPTIDASE"/>
    <property type="match status" value="1"/>
</dbReference>
<dbReference type="InterPro" id="IPR001563">
    <property type="entry name" value="Peptidase_S10"/>
</dbReference>
<dbReference type="GO" id="GO:0019748">
    <property type="term" value="P:secondary metabolic process"/>
    <property type="evidence" value="ECO:0007669"/>
    <property type="project" value="TreeGrafter"/>
</dbReference>
<proteinExistence type="inferred from homology"/>